<keyword evidence="2" id="KW-1185">Reference proteome</keyword>
<reference evidence="3 4" key="1">
    <citation type="submission" date="2025-05" db="UniProtKB">
        <authorList>
            <consortium name="RefSeq"/>
        </authorList>
    </citation>
    <scope>IDENTIFICATION</scope>
</reference>
<proteinExistence type="predicted"/>
<dbReference type="InterPro" id="IPR020471">
    <property type="entry name" value="AKR"/>
</dbReference>
<dbReference type="PANTHER" id="PTHR11732">
    <property type="entry name" value="ALDO/KETO REDUCTASE"/>
    <property type="match status" value="1"/>
</dbReference>
<organism evidence="2 3">
    <name type="scientific">Priapulus caudatus</name>
    <name type="common">Priapulid worm</name>
    <dbReference type="NCBI Taxonomy" id="37621"/>
    <lineage>
        <taxon>Eukaryota</taxon>
        <taxon>Metazoa</taxon>
        <taxon>Ecdysozoa</taxon>
        <taxon>Scalidophora</taxon>
        <taxon>Priapulida</taxon>
        <taxon>Priapulimorpha</taxon>
        <taxon>Priapulimorphida</taxon>
        <taxon>Priapulidae</taxon>
        <taxon>Priapulus</taxon>
    </lineage>
</organism>
<evidence type="ECO:0000313" key="3">
    <source>
        <dbReference type="RefSeq" id="XP_014665298.1"/>
    </source>
</evidence>
<accession>A0ABM1DZC7</accession>
<dbReference type="Proteomes" id="UP000695022">
    <property type="component" value="Unplaced"/>
</dbReference>
<feature type="domain" description="NADP-dependent oxidoreductase" evidence="1">
    <location>
        <begin position="19"/>
        <end position="292"/>
    </location>
</feature>
<evidence type="ECO:0000313" key="4">
    <source>
        <dbReference type="RefSeq" id="XP_014665304.1"/>
    </source>
</evidence>
<evidence type="ECO:0000313" key="2">
    <source>
        <dbReference type="Proteomes" id="UP000695022"/>
    </source>
</evidence>
<dbReference type="PROSITE" id="PS00798">
    <property type="entry name" value="ALDOKETO_REDUCTASE_1"/>
    <property type="match status" value="1"/>
</dbReference>
<dbReference type="RefSeq" id="XP_014665304.1">
    <property type="nucleotide sequence ID" value="XM_014809818.1"/>
</dbReference>
<dbReference type="InterPro" id="IPR023210">
    <property type="entry name" value="NADP_OxRdtase_dom"/>
</dbReference>
<dbReference type="PROSITE" id="PS00063">
    <property type="entry name" value="ALDOKETO_REDUCTASE_3"/>
    <property type="match status" value="1"/>
</dbReference>
<sequence length="317" mass="36708">MAKSVPFVKFSNGQKYPQLGLGTWLSKEGDVIQAVKDAIDIGYRHIDTAFAYGNEEEIGIAVKAKIEDGTVTRDQLYVTSKLWNTFHSTAKVFEAIDVSLKKLQLDYLDMYMIHWPMSYVEGREIFPKDENGKFIFADVDYLESWKVMEKLVQQGKVHSLGLSNFNSEQIQRIIDNSTIKPVNVQVECNPYLDQSQLMNFCKERGIILTAYSPLANPTVPWKTSDDPKLLSDEKIKIIAAKHGKTVPQVCIRWQLQRGNMVIPKSVKRQRLEENFNVFDFELTEEDMKTIDAQNMNYRALHLNWVSEHKYWPFRIPF</sequence>
<evidence type="ECO:0000259" key="1">
    <source>
        <dbReference type="Pfam" id="PF00248"/>
    </source>
</evidence>
<protein>
    <submittedName>
        <fullName evidence="3 4">Aldose reductase-like</fullName>
    </submittedName>
</protein>
<dbReference type="Gene3D" id="3.20.20.100">
    <property type="entry name" value="NADP-dependent oxidoreductase domain"/>
    <property type="match status" value="1"/>
</dbReference>
<name>A0ABM1DZC7_PRICU</name>
<dbReference type="PRINTS" id="PR00069">
    <property type="entry name" value="ALDKETRDTASE"/>
</dbReference>
<gene>
    <name evidence="3 4" type="primary">LOC106807476</name>
</gene>
<dbReference type="SUPFAM" id="SSF51430">
    <property type="entry name" value="NAD(P)-linked oxidoreductase"/>
    <property type="match status" value="1"/>
</dbReference>
<dbReference type="InterPro" id="IPR018170">
    <property type="entry name" value="Aldo/ket_reductase_CS"/>
</dbReference>
<dbReference type="Pfam" id="PF00248">
    <property type="entry name" value="Aldo_ket_red"/>
    <property type="match status" value="1"/>
</dbReference>
<dbReference type="InterPro" id="IPR036812">
    <property type="entry name" value="NAD(P)_OxRdtase_dom_sf"/>
</dbReference>
<dbReference type="RefSeq" id="XP_014665298.1">
    <property type="nucleotide sequence ID" value="XM_014809812.1"/>
</dbReference>
<dbReference type="PIRSF" id="PIRSF000097">
    <property type="entry name" value="AKR"/>
    <property type="match status" value="1"/>
</dbReference>
<dbReference type="GeneID" id="106807476"/>